<protein>
    <recommendedName>
        <fullName evidence="1">Metallo-beta-lactamase domain-containing protein</fullName>
    </recommendedName>
</protein>
<dbReference type="EMBL" id="MOEN01000020">
    <property type="protein sequence ID" value="OMH40328.1"/>
    <property type="molecule type" value="Genomic_DNA"/>
</dbReference>
<dbReference type="OrthoDB" id="9768433at2"/>
<proteinExistence type="predicted"/>
<keyword evidence="3" id="KW-1185">Reference proteome</keyword>
<feature type="domain" description="Metallo-beta-lactamase" evidence="1">
    <location>
        <begin position="41"/>
        <end position="234"/>
    </location>
</feature>
<evidence type="ECO:0000259" key="1">
    <source>
        <dbReference type="SMART" id="SM00849"/>
    </source>
</evidence>
<accession>A0A1R1MKI6</accession>
<dbReference type="STRING" id="1914305.BLW93_05835"/>
<comment type="caution">
    <text evidence="2">The sequence shown here is derived from an EMBL/GenBank/DDBJ whole genome shotgun (WGS) entry which is preliminary data.</text>
</comment>
<dbReference type="PANTHER" id="PTHR43041">
    <property type="entry name" value="HYDROLASE, METALLO-BETA-LACTAMASE SUPERFAMILY"/>
    <property type="match status" value="1"/>
</dbReference>
<dbReference type="RefSeq" id="WP_076713168.1">
    <property type="nucleotide sequence ID" value="NZ_MOEN01000020.1"/>
</dbReference>
<dbReference type="SUPFAM" id="SSF56281">
    <property type="entry name" value="Metallo-hydrolase/oxidoreductase"/>
    <property type="match status" value="1"/>
</dbReference>
<dbReference type="InterPro" id="IPR036866">
    <property type="entry name" value="RibonucZ/Hydroxyglut_hydro"/>
</dbReference>
<dbReference type="PANTHER" id="PTHR43041:SF1">
    <property type="entry name" value="METALLO-BETA-LACTAMASE DOMAIN-CONTAINING PROTEIN"/>
    <property type="match status" value="1"/>
</dbReference>
<name>A0A1R1MKI6_9BACT</name>
<reference evidence="2 3" key="1">
    <citation type="submission" date="2016-10" db="EMBL/GenBank/DDBJ databases">
        <title>Genome sequence of a sulfur-reducing bacterium Desulfurobacterium indicum K6013.</title>
        <authorList>
            <person name="Cao J."/>
            <person name="Shao Z."/>
            <person name="Alain K."/>
            <person name="Jebbar M."/>
        </authorList>
    </citation>
    <scope>NUCLEOTIDE SEQUENCE [LARGE SCALE GENOMIC DNA]</scope>
    <source>
        <strain evidence="2 3">K6013</strain>
    </source>
</reference>
<evidence type="ECO:0000313" key="2">
    <source>
        <dbReference type="EMBL" id="OMH40328.1"/>
    </source>
</evidence>
<dbReference type="CDD" id="cd07709">
    <property type="entry name" value="flavodiiron_proteins_MBL-fold"/>
    <property type="match status" value="1"/>
</dbReference>
<evidence type="ECO:0000313" key="3">
    <source>
        <dbReference type="Proteomes" id="UP000187408"/>
    </source>
</evidence>
<dbReference type="Proteomes" id="UP000187408">
    <property type="component" value="Unassembled WGS sequence"/>
</dbReference>
<dbReference type="SMART" id="SM00849">
    <property type="entry name" value="Lactamase_B"/>
    <property type="match status" value="1"/>
</dbReference>
<organism evidence="2 3">
    <name type="scientific">Desulfurobacterium indicum</name>
    <dbReference type="NCBI Taxonomy" id="1914305"/>
    <lineage>
        <taxon>Bacteria</taxon>
        <taxon>Pseudomonadati</taxon>
        <taxon>Aquificota</taxon>
        <taxon>Aquificia</taxon>
        <taxon>Desulfurobacteriales</taxon>
        <taxon>Desulfurobacteriaceae</taxon>
        <taxon>Desulfurobacterium</taxon>
    </lineage>
</organism>
<dbReference type="AlphaFoldDB" id="A0A1R1MKI6"/>
<dbReference type="Pfam" id="PF19583">
    <property type="entry name" value="ODP"/>
    <property type="match status" value="1"/>
</dbReference>
<dbReference type="Gene3D" id="3.60.15.10">
    <property type="entry name" value="Ribonuclease Z/Hydroxyacylglutathione hydrolase-like"/>
    <property type="match status" value="1"/>
</dbReference>
<dbReference type="InterPro" id="IPR045761">
    <property type="entry name" value="ODP_dom"/>
</dbReference>
<gene>
    <name evidence="2" type="ORF">BLW93_05835</name>
</gene>
<dbReference type="InterPro" id="IPR001279">
    <property type="entry name" value="Metallo-B-lactamas"/>
</dbReference>
<sequence length="277" mass="31495">MSLKIEELKNSQIDLNRPVILYDSPDYKVAWVGSAEEFIFRCNAYLISSGGINILIDPGGIQHFPQVKDRVSKLIGNPANVTHIITHHQDPDVIGSLPEWLKINPEITIITTPRTKVLIPYYGFDRENVNWLDVSPLDDTIIDIGSSSTLIFLSAPFLHFPDAFVTYDAKSKILFSGDIFAAIQKNWELIVTDMEKHKKEMMYFHVYYMASQKALKYFVSKVKPFDIKAIVPQHGSIIPEEFIEDAFDFLSGLKCGIDLLYEESPVRSIMDEIFGES</sequence>